<dbReference type="Gene3D" id="3.40.50.300">
    <property type="entry name" value="P-loop containing nucleotide triphosphate hydrolases"/>
    <property type="match status" value="1"/>
</dbReference>
<organism evidence="7 8">
    <name type="scientific">Intestinicryptomonas porci</name>
    <dbReference type="NCBI Taxonomy" id="2926320"/>
    <lineage>
        <taxon>Bacteria</taxon>
        <taxon>Pseudomonadati</taxon>
        <taxon>Verrucomicrobiota</taxon>
        <taxon>Opitutia</taxon>
        <taxon>Opitutales</taxon>
        <taxon>Intestinicryptomonaceae</taxon>
        <taxon>Intestinicryptomonas</taxon>
    </lineage>
</organism>
<dbReference type="Pfam" id="PF13185">
    <property type="entry name" value="GAF_2"/>
    <property type="match status" value="1"/>
</dbReference>
<dbReference type="PROSITE" id="PS00676">
    <property type="entry name" value="SIGMA54_INTERACT_2"/>
    <property type="match status" value="1"/>
</dbReference>
<dbReference type="InterPro" id="IPR027417">
    <property type="entry name" value="P-loop_NTPase"/>
</dbReference>
<dbReference type="PROSITE" id="PS00688">
    <property type="entry name" value="SIGMA54_INTERACT_3"/>
    <property type="match status" value="1"/>
</dbReference>
<dbReference type="InterPro" id="IPR058031">
    <property type="entry name" value="AAA_lid_NorR"/>
</dbReference>
<keyword evidence="3" id="KW-0805">Transcription regulation</keyword>
<keyword evidence="4" id="KW-0238">DNA-binding</keyword>
<dbReference type="InterPro" id="IPR003593">
    <property type="entry name" value="AAA+_ATPase"/>
</dbReference>
<protein>
    <submittedName>
        <fullName evidence="7">Sigma 54-interacting transcriptional regulator</fullName>
    </submittedName>
</protein>
<dbReference type="PROSITE" id="PS00675">
    <property type="entry name" value="SIGMA54_INTERACT_1"/>
    <property type="match status" value="1"/>
</dbReference>
<dbReference type="InterPro" id="IPR029016">
    <property type="entry name" value="GAF-like_dom_sf"/>
</dbReference>
<dbReference type="InterPro" id="IPR002078">
    <property type="entry name" value="Sigma_54_int"/>
</dbReference>
<evidence type="ECO:0000256" key="1">
    <source>
        <dbReference type="ARBA" id="ARBA00022741"/>
    </source>
</evidence>
<name>A0ABU4WFM3_9BACT</name>
<dbReference type="Proteomes" id="UP001275932">
    <property type="component" value="Unassembled WGS sequence"/>
</dbReference>
<comment type="caution">
    <text evidence="7">The sequence shown here is derived from an EMBL/GenBank/DDBJ whole genome shotgun (WGS) entry which is preliminary data.</text>
</comment>
<evidence type="ECO:0000313" key="7">
    <source>
        <dbReference type="EMBL" id="MDX8415014.1"/>
    </source>
</evidence>
<gene>
    <name evidence="7" type="ORF">MOX91_02290</name>
</gene>
<evidence type="ECO:0000256" key="4">
    <source>
        <dbReference type="ARBA" id="ARBA00023125"/>
    </source>
</evidence>
<dbReference type="EMBL" id="JALBUT010000002">
    <property type="protein sequence ID" value="MDX8415014.1"/>
    <property type="molecule type" value="Genomic_DNA"/>
</dbReference>
<keyword evidence="5" id="KW-0804">Transcription</keyword>
<evidence type="ECO:0000256" key="5">
    <source>
        <dbReference type="ARBA" id="ARBA00023163"/>
    </source>
</evidence>
<dbReference type="Gene3D" id="3.30.450.40">
    <property type="match status" value="1"/>
</dbReference>
<dbReference type="SUPFAM" id="SSF52540">
    <property type="entry name" value="P-loop containing nucleoside triphosphate hydrolases"/>
    <property type="match status" value="1"/>
</dbReference>
<dbReference type="Gene3D" id="1.10.8.60">
    <property type="match status" value="1"/>
</dbReference>
<dbReference type="InterPro" id="IPR025943">
    <property type="entry name" value="Sigma_54_int_dom_ATP-bd_2"/>
</dbReference>
<sequence>MDNLHQNIAVLKKISHLIAKHSPVSEMISRMLDILYTEMGFLRGTITLREGDMLVIEASQGLNKNEIERGTYRVGEGITGLVAKDGTPRVIADISKEKSFLNRTGARSGEKNVAFICVPVIYADNVIGTISIDRKVDKSTDLDADLHLLEIIADIMADAIYVSYTEVEERKKLISENRRLQLELDNRMRPNEIVGNCSGMKNVYSMIFKVASSNATVLIRGESGTGKELVARAIQKNSVRQDKPFVSINCAALPEGLIESELFGHEKGAFTGAINRKIGLVEVADTGTLFLDEVGDLPLLMQLKLLRFIQEHSYYRVGGGEERKVDVRIIAATSRNLEDMIRDGTFREDLYYRLNVFPIYMPALRNRKCDITVLAEHFLQKYNLIHGKNVARISTPAINMLMSYYWPGNVRELENCMEYAVLNTSDNVISGYNLPPTLQTEASCKSSVSADFESGDFADYETLVGNFEREIIINALKKTNGNATAAAKVLQATPRIILYKIKKLGIDTRLYKSS</sequence>
<dbReference type="PANTHER" id="PTHR32071">
    <property type="entry name" value="TRANSCRIPTIONAL REGULATORY PROTEIN"/>
    <property type="match status" value="1"/>
</dbReference>
<evidence type="ECO:0000256" key="2">
    <source>
        <dbReference type="ARBA" id="ARBA00022840"/>
    </source>
</evidence>
<dbReference type="CDD" id="cd00009">
    <property type="entry name" value="AAA"/>
    <property type="match status" value="1"/>
</dbReference>
<evidence type="ECO:0000259" key="6">
    <source>
        <dbReference type="PROSITE" id="PS50045"/>
    </source>
</evidence>
<keyword evidence="2" id="KW-0067">ATP-binding</keyword>
<dbReference type="PROSITE" id="PS50045">
    <property type="entry name" value="SIGMA54_INTERACT_4"/>
    <property type="match status" value="1"/>
</dbReference>
<accession>A0ABU4WFM3</accession>
<dbReference type="SUPFAM" id="SSF46689">
    <property type="entry name" value="Homeodomain-like"/>
    <property type="match status" value="1"/>
</dbReference>
<dbReference type="InterPro" id="IPR025944">
    <property type="entry name" value="Sigma_54_int_dom_CS"/>
</dbReference>
<evidence type="ECO:0000313" key="8">
    <source>
        <dbReference type="Proteomes" id="UP001275932"/>
    </source>
</evidence>
<dbReference type="Pfam" id="PF02954">
    <property type="entry name" value="HTH_8"/>
    <property type="match status" value="1"/>
</dbReference>
<keyword evidence="8" id="KW-1185">Reference proteome</keyword>
<reference evidence="7 8" key="1">
    <citation type="submission" date="2022-03" db="EMBL/GenBank/DDBJ databases">
        <title>Novel taxa within the pig intestine.</title>
        <authorList>
            <person name="Wylensek D."/>
            <person name="Bishof K."/>
            <person name="Afrizal A."/>
            <person name="Clavel T."/>
        </authorList>
    </citation>
    <scope>NUCLEOTIDE SEQUENCE [LARGE SCALE GENOMIC DNA]</scope>
    <source>
        <strain evidence="7 8">CLA-KB-P66</strain>
    </source>
</reference>
<keyword evidence="1" id="KW-0547">Nucleotide-binding</keyword>
<dbReference type="Pfam" id="PF25601">
    <property type="entry name" value="AAA_lid_14"/>
    <property type="match status" value="1"/>
</dbReference>
<dbReference type="Pfam" id="PF00158">
    <property type="entry name" value="Sigma54_activat"/>
    <property type="match status" value="1"/>
</dbReference>
<dbReference type="Gene3D" id="1.10.10.60">
    <property type="entry name" value="Homeodomain-like"/>
    <property type="match status" value="1"/>
</dbReference>
<dbReference type="PRINTS" id="PR01590">
    <property type="entry name" value="HTHFIS"/>
</dbReference>
<dbReference type="SMART" id="SM00065">
    <property type="entry name" value="GAF"/>
    <property type="match status" value="1"/>
</dbReference>
<proteinExistence type="predicted"/>
<dbReference type="SMART" id="SM00382">
    <property type="entry name" value="AAA"/>
    <property type="match status" value="1"/>
</dbReference>
<dbReference type="InterPro" id="IPR025662">
    <property type="entry name" value="Sigma_54_int_dom_ATP-bd_1"/>
</dbReference>
<evidence type="ECO:0000256" key="3">
    <source>
        <dbReference type="ARBA" id="ARBA00023015"/>
    </source>
</evidence>
<feature type="domain" description="Sigma-54 factor interaction" evidence="6">
    <location>
        <begin position="193"/>
        <end position="422"/>
    </location>
</feature>
<dbReference type="InterPro" id="IPR009057">
    <property type="entry name" value="Homeodomain-like_sf"/>
</dbReference>
<dbReference type="InterPro" id="IPR002197">
    <property type="entry name" value="HTH_Fis"/>
</dbReference>
<dbReference type="InterPro" id="IPR003018">
    <property type="entry name" value="GAF"/>
</dbReference>
<dbReference type="RefSeq" id="WP_370396459.1">
    <property type="nucleotide sequence ID" value="NZ_JALBUT010000002.1"/>
</dbReference>
<dbReference type="SUPFAM" id="SSF55781">
    <property type="entry name" value="GAF domain-like"/>
    <property type="match status" value="1"/>
</dbReference>